<dbReference type="InterPro" id="IPR006143">
    <property type="entry name" value="RND_pump_MFP"/>
</dbReference>
<comment type="similarity">
    <text evidence="1">Belongs to the membrane fusion protein (MFP) (TC 8.A.1) family.</text>
</comment>
<feature type="compositionally biased region" description="Basic and acidic residues" evidence="3">
    <location>
        <begin position="33"/>
        <end position="43"/>
    </location>
</feature>
<dbReference type="Proteomes" id="UP000634206">
    <property type="component" value="Unassembled WGS sequence"/>
</dbReference>
<keyword evidence="2" id="KW-0175">Coiled coil</keyword>
<evidence type="ECO:0000256" key="2">
    <source>
        <dbReference type="SAM" id="Coils"/>
    </source>
</evidence>
<dbReference type="Gene3D" id="1.10.287.470">
    <property type="entry name" value="Helix hairpin bin"/>
    <property type="match status" value="1"/>
</dbReference>
<keyword evidence="6" id="KW-1185">Reference proteome</keyword>
<feature type="region of interest" description="Disordered" evidence="3">
    <location>
        <begin position="33"/>
        <end position="63"/>
    </location>
</feature>
<name>A0AAE2SCP1_9BACT</name>
<evidence type="ECO:0000313" key="6">
    <source>
        <dbReference type="Proteomes" id="UP000634206"/>
    </source>
</evidence>
<dbReference type="NCBIfam" id="TIGR01730">
    <property type="entry name" value="RND_mfp"/>
    <property type="match status" value="1"/>
</dbReference>
<evidence type="ECO:0000313" key="5">
    <source>
        <dbReference type="EMBL" id="MBK1854582.1"/>
    </source>
</evidence>
<dbReference type="Gene3D" id="2.40.30.170">
    <property type="match status" value="1"/>
</dbReference>
<comment type="caution">
    <text evidence="5">The sequence shown here is derived from an EMBL/GenBank/DDBJ whole genome shotgun (WGS) entry which is preliminary data.</text>
</comment>
<dbReference type="InterPro" id="IPR058625">
    <property type="entry name" value="MdtA-like_BSH"/>
</dbReference>
<feature type="region of interest" description="Disordered" evidence="3">
    <location>
        <begin position="398"/>
        <end position="431"/>
    </location>
</feature>
<reference evidence="5" key="1">
    <citation type="submission" date="2021-01" db="EMBL/GenBank/DDBJ databases">
        <title>Modified the classification status of verrucomicrobia.</title>
        <authorList>
            <person name="Feng X."/>
        </authorList>
    </citation>
    <scope>NUCLEOTIDE SEQUENCE</scope>
    <source>
        <strain evidence="5">5K15</strain>
    </source>
</reference>
<accession>A0AAE2SCP1</accession>
<protein>
    <submittedName>
        <fullName evidence="5">Efflux RND transporter periplasmic adaptor subunit</fullName>
    </submittedName>
</protein>
<organism evidence="5 6">
    <name type="scientific">Oceaniferula flava</name>
    <dbReference type="NCBI Taxonomy" id="2800421"/>
    <lineage>
        <taxon>Bacteria</taxon>
        <taxon>Pseudomonadati</taxon>
        <taxon>Verrucomicrobiota</taxon>
        <taxon>Verrucomicrobiia</taxon>
        <taxon>Verrucomicrobiales</taxon>
        <taxon>Verrucomicrobiaceae</taxon>
        <taxon>Oceaniferula</taxon>
    </lineage>
</organism>
<sequence length="431" mass="47445">MRKIIHLVIALLVLGAGFLAFNSLKGCKTNAFSRDETAEDSKSSSRGKGNRGGSRRSGKAPSIKTKVLPLEKEDYTVEVYTQGDIRAHHNTALTAQVGGRVMKISPKFEDGAFFQKGDVLVEIDTADYLTEIESAKAQLARAESLYAQEQARAKQALLNWKDAGFDDTPSDLVLRKPQLRQTEADVTSAQAALERAERNLSRTKVKAPYNGRVRLRTVGIGQQVGSNTTLGEIFTTDIAEVRLPITTRDLEFYSPPNKPLTEHSAEAKEITLTSIVASHSTSQSWKARIIRAEGELDADSRQIFVIARIQDPFGLKADTPALYIGQPVRAAIPAHVLKDVYTVSREHLSDLNEIIVIREGKIVHLDIEPIWSTQDDIIFRDTVQPGDQLAISHLPYAPEGAPVEITPDPSKAQSDAAAQIDKPTSRPPRRR</sequence>
<evidence type="ECO:0000256" key="1">
    <source>
        <dbReference type="ARBA" id="ARBA00009477"/>
    </source>
</evidence>
<dbReference type="PANTHER" id="PTHR30469">
    <property type="entry name" value="MULTIDRUG RESISTANCE PROTEIN MDTA"/>
    <property type="match status" value="1"/>
</dbReference>
<feature type="domain" description="Multidrug resistance protein MdtA-like barrel-sandwich hybrid" evidence="4">
    <location>
        <begin position="93"/>
        <end position="234"/>
    </location>
</feature>
<dbReference type="PANTHER" id="PTHR30469:SF12">
    <property type="entry name" value="MULTIDRUG RESISTANCE PROTEIN MDTA"/>
    <property type="match status" value="1"/>
</dbReference>
<dbReference type="Pfam" id="PF25917">
    <property type="entry name" value="BSH_RND"/>
    <property type="match status" value="1"/>
</dbReference>
<dbReference type="GO" id="GO:1990281">
    <property type="term" value="C:efflux pump complex"/>
    <property type="evidence" value="ECO:0007669"/>
    <property type="project" value="TreeGrafter"/>
</dbReference>
<feature type="coiled-coil region" evidence="2">
    <location>
        <begin position="125"/>
        <end position="206"/>
    </location>
</feature>
<gene>
    <name evidence="5" type="ORF">JIN83_06400</name>
</gene>
<proteinExistence type="inferred from homology"/>
<dbReference type="Gene3D" id="2.40.50.100">
    <property type="match status" value="1"/>
</dbReference>
<dbReference type="RefSeq" id="WP_309489189.1">
    <property type="nucleotide sequence ID" value="NZ_JAENIG010000003.1"/>
</dbReference>
<evidence type="ECO:0000256" key="3">
    <source>
        <dbReference type="SAM" id="MobiDB-lite"/>
    </source>
</evidence>
<dbReference type="EMBL" id="JAENIG010000003">
    <property type="protein sequence ID" value="MBK1854582.1"/>
    <property type="molecule type" value="Genomic_DNA"/>
</dbReference>
<dbReference type="AlphaFoldDB" id="A0AAE2SCP1"/>
<evidence type="ECO:0000259" key="4">
    <source>
        <dbReference type="Pfam" id="PF25917"/>
    </source>
</evidence>
<dbReference type="SUPFAM" id="SSF111369">
    <property type="entry name" value="HlyD-like secretion proteins"/>
    <property type="match status" value="1"/>
</dbReference>
<dbReference type="GO" id="GO:0015562">
    <property type="term" value="F:efflux transmembrane transporter activity"/>
    <property type="evidence" value="ECO:0007669"/>
    <property type="project" value="TreeGrafter"/>
</dbReference>